<proteinExistence type="inferred from homology"/>
<evidence type="ECO:0000256" key="1">
    <source>
        <dbReference type="ARBA" id="ARBA00004123"/>
    </source>
</evidence>
<feature type="region of interest" description="Disordered" evidence="6">
    <location>
        <begin position="178"/>
        <end position="205"/>
    </location>
</feature>
<feature type="compositionally biased region" description="Polar residues" evidence="6">
    <location>
        <begin position="182"/>
        <end position="192"/>
    </location>
</feature>
<dbReference type="PANTHER" id="PTHR10552:SF6">
    <property type="entry name" value="U2 SMALL NUCLEAR RIBONUCLEOPROTEIN A"/>
    <property type="match status" value="1"/>
</dbReference>
<evidence type="ECO:0000256" key="2">
    <source>
        <dbReference type="ARBA" id="ARBA00022614"/>
    </source>
</evidence>
<dbReference type="PROSITE" id="PS51450">
    <property type="entry name" value="LRR"/>
    <property type="match status" value="2"/>
</dbReference>
<dbReference type="Proteomes" id="UP000244803">
    <property type="component" value="Chromosome 1"/>
</dbReference>
<organism evidence="7 8">
    <name type="scientific">Theileria orientalis</name>
    <dbReference type="NCBI Taxonomy" id="68886"/>
    <lineage>
        <taxon>Eukaryota</taxon>
        <taxon>Sar</taxon>
        <taxon>Alveolata</taxon>
        <taxon>Apicomplexa</taxon>
        <taxon>Aconoidasida</taxon>
        <taxon>Piroplasmida</taxon>
        <taxon>Theileriidae</taxon>
        <taxon>Theileria</taxon>
    </lineage>
</organism>
<accession>A0A976SKB4</accession>
<keyword evidence="2" id="KW-0433">Leucine-rich repeat</keyword>
<dbReference type="GO" id="GO:0005686">
    <property type="term" value="C:U2 snRNP"/>
    <property type="evidence" value="ECO:0007669"/>
    <property type="project" value="TreeGrafter"/>
</dbReference>
<dbReference type="GO" id="GO:0000398">
    <property type="term" value="P:mRNA splicing, via spliceosome"/>
    <property type="evidence" value="ECO:0007669"/>
    <property type="project" value="InterPro"/>
</dbReference>
<evidence type="ECO:0000256" key="5">
    <source>
        <dbReference type="ARBA" id="ARBA00024196"/>
    </source>
</evidence>
<dbReference type="SUPFAM" id="SSF52058">
    <property type="entry name" value="L domain-like"/>
    <property type="match status" value="1"/>
</dbReference>
<comment type="subcellular location">
    <subcellularLocation>
        <location evidence="1">Nucleus</location>
    </subcellularLocation>
</comment>
<evidence type="ECO:0000256" key="3">
    <source>
        <dbReference type="ARBA" id="ARBA00022737"/>
    </source>
</evidence>
<keyword evidence="4" id="KW-0539">Nucleus</keyword>
<dbReference type="SMART" id="SM00369">
    <property type="entry name" value="LRR_TYP"/>
    <property type="match status" value="2"/>
</dbReference>
<evidence type="ECO:0000313" key="7">
    <source>
        <dbReference type="EMBL" id="UVC54072.1"/>
    </source>
</evidence>
<dbReference type="AlphaFoldDB" id="A0A976SKB4"/>
<comment type="similarity">
    <text evidence="5">Belongs to the U2 small nuclear ribonucleoprotein A family.</text>
</comment>
<gene>
    <name evidence="7" type="ORF">MACJ_003401</name>
</gene>
<feature type="compositionally biased region" description="Basic and acidic residues" evidence="6">
    <location>
        <begin position="193"/>
        <end position="205"/>
    </location>
</feature>
<evidence type="ECO:0000256" key="4">
    <source>
        <dbReference type="ARBA" id="ARBA00023242"/>
    </source>
</evidence>
<dbReference type="InterPro" id="IPR001611">
    <property type="entry name" value="Leu-rich_rpt"/>
</dbReference>
<name>A0A976SKB4_THEOR</name>
<reference evidence="7" key="1">
    <citation type="submission" date="2022-07" db="EMBL/GenBank/DDBJ databases">
        <title>Evaluation of T. orientalis genome assembly methods using nanopore sequencing and analysis of variation between genomes.</title>
        <authorList>
            <person name="Yam J."/>
            <person name="Micallef M.L."/>
            <person name="Liu M."/>
            <person name="Djordjevic S.P."/>
            <person name="Bogema D.R."/>
            <person name="Jenkins C."/>
        </authorList>
    </citation>
    <scope>NUCLEOTIDE SEQUENCE</scope>
    <source>
        <strain evidence="7">Fish Creek</strain>
    </source>
</reference>
<protein>
    <submittedName>
        <fullName evidence="7">Leucine-rich repeat, typical subtype containing protein</fullName>
    </submittedName>
</protein>
<sequence>MKLSPALISQGYQILSPTGDRTLSLRDSRISVVANLGATNDDYDSLDLSNNDIIKLENFPLLPRLKTLILAGNRVSKIADDIGSCLPNLSSLVLTNNSITTVSQLEPLFKCKSLERLSLLDNHVVAVPHFREYLIHKIPSLKYLNFTKVKRKEREEATALFCSDKATKLLKEMGYDPKDVSHSLNDTQTHLSDLNHKESAKMELD</sequence>
<dbReference type="GO" id="GO:0030620">
    <property type="term" value="F:U2 snRNA binding"/>
    <property type="evidence" value="ECO:0007669"/>
    <property type="project" value="InterPro"/>
</dbReference>
<keyword evidence="3" id="KW-0677">Repeat</keyword>
<dbReference type="Gene3D" id="3.80.10.10">
    <property type="entry name" value="Ribonuclease Inhibitor"/>
    <property type="match status" value="1"/>
</dbReference>
<dbReference type="InterPro" id="IPR032675">
    <property type="entry name" value="LRR_dom_sf"/>
</dbReference>
<dbReference type="Pfam" id="PF14580">
    <property type="entry name" value="LRR_9"/>
    <property type="match status" value="1"/>
</dbReference>
<dbReference type="EMBL" id="CP056065">
    <property type="protein sequence ID" value="UVC54072.1"/>
    <property type="molecule type" value="Genomic_DNA"/>
</dbReference>
<dbReference type="InterPro" id="IPR044640">
    <property type="entry name" value="RU2A"/>
</dbReference>
<dbReference type="InterPro" id="IPR003591">
    <property type="entry name" value="Leu-rich_rpt_typical-subtyp"/>
</dbReference>
<dbReference type="PANTHER" id="PTHR10552">
    <property type="entry name" value="U2 SMALL NUCLEAR RIBONUCLEOPROTEIN A"/>
    <property type="match status" value="1"/>
</dbReference>
<dbReference type="FunFam" id="3.80.10.10:FF:000026">
    <property type="entry name" value="U2 small nuclear ribonucleoprotein A"/>
    <property type="match status" value="1"/>
</dbReference>
<evidence type="ECO:0000313" key="8">
    <source>
        <dbReference type="Proteomes" id="UP000244803"/>
    </source>
</evidence>
<evidence type="ECO:0000256" key="6">
    <source>
        <dbReference type="SAM" id="MobiDB-lite"/>
    </source>
</evidence>